<evidence type="ECO:0000256" key="1">
    <source>
        <dbReference type="SAM" id="MobiDB-lite"/>
    </source>
</evidence>
<feature type="region of interest" description="Disordered" evidence="1">
    <location>
        <begin position="1"/>
        <end position="89"/>
    </location>
</feature>
<sequence length="1119" mass="120876">MSLSPDPPLSKLSYLYQQQRNPAKTTLDTTHPRGRNASNHELGRRHRHGERVTRIYPREIAKPPRSAQRYSSTSPSSPPTYNAGPSPLLSALGATKTTATHYTSEWTKSLPFFGNNASPGQGGIPISGSPPVFHNSPGARDPVYGHAAMSNSPPAPAMRPLSHPNHHTTFGGRLQGSPHELPGRDRRASMYSQVGQRGPFSNNPPLPHQPQSHYYNLPDFNLGLNDDLAEGITAGEGGYHCGFDSLAMAGDDAARTAENVLVVGYQGGVDLFRVERSRLDLVGGLEGLRGSVIGAKILPWTARRDPLADSRPLIALVLHGPVLQQPRRAHSGSTTSSVIDDGSSDSPSRPPSSRGNDQGNTVTHYQTTVEVFSLKERKQIAVLYKSPLIPVSSPVDSPMFEPPAPAGEFVLEAKGKFVVVASGTSGEVFIFAPYLRGHEDYVPKFRCVGKVWTTVLRREKGLHSSSSSAADGSSDEAQHETRGTPLFSVSERWLAVTPPAASVLLPVNGVALTSPYYEKPPGLSHHTVPPQPSPNCAVDAPEAGSLIDRLTREGTQVAIKGARWATEKGIQAFKSYMNKGSQPNNNAIGYHHGPDPMEQPYFPPTHGQNQVQRQEATVISIYDLQRLLDAEETGSKTAVHPLATIPAALGCSFLSFAPTGLFLMTVSAKGDVQTVWDLKRITSRKARKTSREQIVGPHVRQIARFTRLTVANVVDVVWSQPRPDRVAVITDKGTIHMFPMPASAFQWPPPRRTVKPSPPAKIKEEGTATNERGGAISSAMQALNGSAKPLFDAVRARGTSNGSRFPSFSSLGLTPASGAKSGKAVAAGVGKSINNIRHSGDNKLWLSPISSSGAKLNSVRWLTGKGRGSIAFVSAGVLQIYKVHMRPATGRGKSATAPSISKTKLAEFGLSPVSAARFPPSVAAFLAHQEEEPRVPLEPYGDWLPRALPNRGGKGRSTVKKHVVSSPAPLSFSEIETNPPYQPFYTDRRVTRFKFARQRLDASTESEQLPTISELSSDLHHADEDTPWLFGEEVEAVRIASPASYAYDVGQGGDEDDDSVIRLGARIETKLSMGDGEEEVEQVVSTTRRRRVKAGEGPEDDDGFFEDDCEVLDFAEDRV</sequence>
<accession>A0A6A6JLP9</accession>
<evidence type="ECO:0008006" key="4">
    <source>
        <dbReference type="Google" id="ProtNLM"/>
    </source>
</evidence>
<proteinExistence type="predicted"/>
<gene>
    <name evidence="2" type="ORF">EI97DRAFT_419437</name>
</gene>
<dbReference type="GO" id="GO:0006914">
    <property type="term" value="P:autophagy"/>
    <property type="evidence" value="ECO:0007669"/>
    <property type="project" value="InterPro"/>
</dbReference>
<dbReference type="AlphaFoldDB" id="A0A6A6JLP9"/>
<feature type="region of interest" description="Disordered" evidence="1">
    <location>
        <begin position="325"/>
        <end position="362"/>
    </location>
</feature>
<dbReference type="Proteomes" id="UP000800097">
    <property type="component" value="Unassembled WGS sequence"/>
</dbReference>
<feature type="region of interest" description="Disordered" evidence="1">
    <location>
        <begin position="121"/>
        <end position="143"/>
    </location>
</feature>
<dbReference type="GO" id="GO:0042594">
    <property type="term" value="P:response to starvation"/>
    <property type="evidence" value="ECO:0007669"/>
    <property type="project" value="TreeGrafter"/>
</dbReference>
<feature type="compositionally biased region" description="Basic and acidic residues" evidence="1">
    <location>
        <begin position="50"/>
        <end position="62"/>
    </location>
</feature>
<feature type="compositionally biased region" description="Pro residues" evidence="1">
    <location>
        <begin position="747"/>
        <end position="759"/>
    </location>
</feature>
<dbReference type="GeneID" id="54550166"/>
<organism evidence="2 3">
    <name type="scientific">Westerdykella ornata</name>
    <dbReference type="NCBI Taxonomy" id="318751"/>
    <lineage>
        <taxon>Eukaryota</taxon>
        <taxon>Fungi</taxon>
        <taxon>Dikarya</taxon>
        <taxon>Ascomycota</taxon>
        <taxon>Pezizomycotina</taxon>
        <taxon>Dothideomycetes</taxon>
        <taxon>Pleosporomycetidae</taxon>
        <taxon>Pleosporales</taxon>
        <taxon>Sporormiaceae</taxon>
        <taxon>Westerdykella</taxon>
    </lineage>
</organism>
<dbReference type="InterPro" id="IPR045142">
    <property type="entry name" value="BCAS3-like"/>
</dbReference>
<name>A0A6A6JLP9_WESOR</name>
<evidence type="ECO:0000313" key="3">
    <source>
        <dbReference type="Proteomes" id="UP000800097"/>
    </source>
</evidence>
<feature type="region of interest" description="Disordered" evidence="1">
    <location>
        <begin position="740"/>
        <end position="772"/>
    </location>
</feature>
<feature type="compositionally biased region" description="Low complexity" evidence="1">
    <location>
        <begin position="340"/>
        <end position="355"/>
    </location>
</feature>
<dbReference type="RefSeq" id="XP_033653378.1">
    <property type="nucleotide sequence ID" value="XM_033796991.1"/>
</dbReference>
<protein>
    <recommendedName>
        <fullName evidence="4">BCAS3 domain-containing protein</fullName>
    </recommendedName>
</protein>
<feature type="region of interest" description="Disordered" evidence="1">
    <location>
        <begin position="463"/>
        <end position="483"/>
    </location>
</feature>
<dbReference type="PANTHER" id="PTHR13268:SF0">
    <property type="entry name" value="BCAS3 MICROTUBULE ASSOCIATED CELL MIGRATION FACTOR"/>
    <property type="match status" value="1"/>
</dbReference>
<keyword evidence="3" id="KW-1185">Reference proteome</keyword>
<evidence type="ECO:0000313" key="2">
    <source>
        <dbReference type="EMBL" id="KAF2275839.1"/>
    </source>
</evidence>
<feature type="compositionally biased region" description="Polar residues" evidence="1">
    <location>
        <begin position="16"/>
        <end position="29"/>
    </location>
</feature>
<dbReference type="PANTHER" id="PTHR13268">
    <property type="entry name" value="BREAST CARCINOMA AMPLIFIED SEQUENCE 3"/>
    <property type="match status" value="1"/>
</dbReference>
<reference evidence="2" key="1">
    <citation type="journal article" date="2020" name="Stud. Mycol.">
        <title>101 Dothideomycetes genomes: a test case for predicting lifestyles and emergence of pathogens.</title>
        <authorList>
            <person name="Haridas S."/>
            <person name="Albert R."/>
            <person name="Binder M."/>
            <person name="Bloem J."/>
            <person name="Labutti K."/>
            <person name="Salamov A."/>
            <person name="Andreopoulos B."/>
            <person name="Baker S."/>
            <person name="Barry K."/>
            <person name="Bills G."/>
            <person name="Bluhm B."/>
            <person name="Cannon C."/>
            <person name="Castanera R."/>
            <person name="Culley D."/>
            <person name="Daum C."/>
            <person name="Ezra D."/>
            <person name="Gonzalez J."/>
            <person name="Henrissat B."/>
            <person name="Kuo A."/>
            <person name="Liang C."/>
            <person name="Lipzen A."/>
            <person name="Lutzoni F."/>
            <person name="Magnuson J."/>
            <person name="Mondo S."/>
            <person name="Nolan M."/>
            <person name="Ohm R."/>
            <person name="Pangilinan J."/>
            <person name="Park H.-J."/>
            <person name="Ramirez L."/>
            <person name="Alfaro M."/>
            <person name="Sun H."/>
            <person name="Tritt A."/>
            <person name="Yoshinaga Y."/>
            <person name="Zwiers L.-H."/>
            <person name="Turgeon B."/>
            <person name="Goodwin S."/>
            <person name="Spatafora J."/>
            <person name="Crous P."/>
            <person name="Grigoriev I."/>
        </authorList>
    </citation>
    <scope>NUCLEOTIDE SEQUENCE</scope>
    <source>
        <strain evidence="2">CBS 379.55</strain>
    </source>
</reference>
<dbReference type="EMBL" id="ML986495">
    <property type="protein sequence ID" value="KAF2275839.1"/>
    <property type="molecule type" value="Genomic_DNA"/>
</dbReference>
<dbReference type="GO" id="GO:0005737">
    <property type="term" value="C:cytoplasm"/>
    <property type="evidence" value="ECO:0007669"/>
    <property type="project" value="TreeGrafter"/>
</dbReference>
<dbReference type="OrthoDB" id="3938623at2759"/>